<accession>A0A4C1U5H2</accession>
<proteinExistence type="predicted"/>
<name>A0A4C1U5H2_EUMVA</name>
<sequence>MKRLEESEKNADTGKGEQLSLEQSFEQAFESTAFLRGSARHECTYSFSSRGPVLDFGSTVYFDAPSF</sequence>
<organism evidence="2 3">
    <name type="scientific">Eumeta variegata</name>
    <name type="common">Bagworm moth</name>
    <name type="synonym">Eumeta japonica</name>
    <dbReference type="NCBI Taxonomy" id="151549"/>
    <lineage>
        <taxon>Eukaryota</taxon>
        <taxon>Metazoa</taxon>
        <taxon>Ecdysozoa</taxon>
        <taxon>Arthropoda</taxon>
        <taxon>Hexapoda</taxon>
        <taxon>Insecta</taxon>
        <taxon>Pterygota</taxon>
        <taxon>Neoptera</taxon>
        <taxon>Endopterygota</taxon>
        <taxon>Lepidoptera</taxon>
        <taxon>Glossata</taxon>
        <taxon>Ditrysia</taxon>
        <taxon>Tineoidea</taxon>
        <taxon>Psychidae</taxon>
        <taxon>Oiketicinae</taxon>
        <taxon>Eumeta</taxon>
    </lineage>
</organism>
<evidence type="ECO:0000313" key="2">
    <source>
        <dbReference type="EMBL" id="GBP21633.1"/>
    </source>
</evidence>
<keyword evidence="3" id="KW-1185">Reference proteome</keyword>
<feature type="region of interest" description="Disordered" evidence="1">
    <location>
        <begin position="1"/>
        <end position="21"/>
    </location>
</feature>
<gene>
    <name evidence="2" type="ORF">EVAR_9818_1</name>
</gene>
<evidence type="ECO:0000256" key="1">
    <source>
        <dbReference type="SAM" id="MobiDB-lite"/>
    </source>
</evidence>
<comment type="caution">
    <text evidence="2">The sequence shown here is derived from an EMBL/GenBank/DDBJ whole genome shotgun (WGS) entry which is preliminary data.</text>
</comment>
<reference evidence="2 3" key="1">
    <citation type="journal article" date="2019" name="Commun. Biol.">
        <title>The bagworm genome reveals a unique fibroin gene that provides high tensile strength.</title>
        <authorList>
            <person name="Kono N."/>
            <person name="Nakamura H."/>
            <person name="Ohtoshi R."/>
            <person name="Tomita M."/>
            <person name="Numata K."/>
            <person name="Arakawa K."/>
        </authorList>
    </citation>
    <scope>NUCLEOTIDE SEQUENCE [LARGE SCALE GENOMIC DNA]</scope>
</reference>
<evidence type="ECO:0000313" key="3">
    <source>
        <dbReference type="Proteomes" id="UP000299102"/>
    </source>
</evidence>
<feature type="compositionally biased region" description="Basic and acidic residues" evidence="1">
    <location>
        <begin position="1"/>
        <end position="15"/>
    </location>
</feature>
<dbReference type="Proteomes" id="UP000299102">
    <property type="component" value="Unassembled WGS sequence"/>
</dbReference>
<dbReference type="AlphaFoldDB" id="A0A4C1U5H2"/>
<protein>
    <submittedName>
        <fullName evidence="2">Uncharacterized protein</fullName>
    </submittedName>
</protein>
<dbReference type="EMBL" id="BGZK01000130">
    <property type="protein sequence ID" value="GBP21633.1"/>
    <property type="molecule type" value="Genomic_DNA"/>
</dbReference>